<dbReference type="PROSITE" id="PS51318">
    <property type="entry name" value="TAT"/>
    <property type="match status" value="1"/>
</dbReference>
<gene>
    <name evidence="2" type="ORF">KYN89_09625</name>
</gene>
<reference evidence="2 3" key="1">
    <citation type="submission" date="2021-07" db="EMBL/GenBank/DDBJ databases">
        <title>Alteriqipengyuania abyssalis NZ-12B nov, sp.nov isolated from deep sea sponge in pacific ocean.</title>
        <authorList>
            <person name="Tareen S."/>
            <person name="Wink J."/>
        </authorList>
    </citation>
    <scope>NUCLEOTIDE SEQUENCE [LARGE SCALE GENOMIC DNA]</scope>
    <source>
        <strain evidence="2 3">NZ-12B</strain>
    </source>
</reference>
<organism evidence="2 3">
    <name type="scientific">Alteriqipengyuania abyssalis</name>
    <dbReference type="NCBI Taxonomy" id="2860200"/>
    <lineage>
        <taxon>Bacteria</taxon>
        <taxon>Pseudomonadati</taxon>
        <taxon>Pseudomonadota</taxon>
        <taxon>Alphaproteobacteria</taxon>
        <taxon>Sphingomonadales</taxon>
        <taxon>Erythrobacteraceae</taxon>
        <taxon>Alteriqipengyuania</taxon>
    </lineage>
</organism>
<dbReference type="Gene3D" id="3.40.710.10">
    <property type="entry name" value="DD-peptidase/beta-lactamase superfamily"/>
    <property type="match status" value="1"/>
</dbReference>
<dbReference type="InterPro" id="IPR001466">
    <property type="entry name" value="Beta-lactam-related"/>
</dbReference>
<dbReference type="InterPro" id="IPR050789">
    <property type="entry name" value="Diverse_Enzym_Activities"/>
</dbReference>
<sequence length="437" mass="46554">MAYREFTDSGLSRRGLLRGGAYLAGGSMLASLPFGSALFAHDVGEAWPHLSAEIEKYLSEKKLANAIAALGWKQDPHAHSVGGGTLALGGSTKADLNSLYRIYSMTKPITGMVAMQLISEGKMALDQPLSDILPAFAQMQVQKEYDGAISEDNLEPAKSPITIRQLLTHTSGLGYQIIQQGALKDEYYRLGLAPGQVSRMPIPGIPTIEPAESLELFADRLATVPLVYQPGTKWSYSVGLDLMGRVIEVVEGKPFDRVMQDVILGPTGMTSTFFTVPESEVGRLTTNYGILNGQIFPIDPAASSIYLDKPAFPFGGAGLVSSPHDYDRFLRMLLGKGMIDGTRVLSEAAVNIGTSNILPGTVDLTGSWVEGQGFGAGGRVVDKAFGWGGAAGTAAFVDFASGLRAGFFAQYMPSEAYPIQGEFPDLVRKDLAAATNG</sequence>
<name>A0ABS7PE11_9SPHN</name>
<evidence type="ECO:0000313" key="3">
    <source>
        <dbReference type="Proteomes" id="UP000759298"/>
    </source>
</evidence>
<comment type="caution">
    <text evidence="2">The sequence shown here is derived from an EMBL/GenBank/DDBJ whole genome shotgun (WGS) entry which is preliminary data.</text>
</comment>
<proteinExistence type="predicted"/>
<feature type="domain" description="Beta-lactamase-related" evidence="1">
    <location>
        <begin position="82"/>
        <end position="415"/>
    </location>
</feature>
<accession>A0ABS7PE11</accession>
<dbReference type="InterPro" id="IPR012338">
    <property type="entry name" value="Beta-lactam/transpept-like"/>
</dbReference>
<dbReference type="RefSeq" id="WP_222824828.1">
    <property type="nucleotide sequence ID" value="NZ_JAHWXP010000002.1"/>
</dbReference>
<evidence type="ECO:0000259" key="1">
    <source>
        <dbReference type="Pfam" id="PF00144"/>
    </source>
</evidence>
<dbReference type="PANTHER" id="PTHR43283:SF3">
    <property type="entry name" value="BETA-LACTAMASE FAMILY PROTEIN (AFU_ORTHOLOGUE AFUA_5G07500)"/>
    <property type="match status" value="1"/>
</dbReference>
<dbReference type="Pfam" id="PF00144">
    <property type="entry name" value="Beta-lactamase"/>
    <property type="match status" value="1"/>
</dbReference>
<keyword evidence="3" id="KW-1185">Reference proteome</keyword>
<dbReference type="InterPro" id="IPR006311">
    <property type="entry name" value="TAT_signal"/>
</dbReference>
<dbReference type="Proteomes" id="UP000759298">
    <property type="component" value="Unassembled WGS sequence"/>
</dbReference>
<dbReference type="PANTHER" id="PTHR43283">
    <property type="entry name" value="BETA-LACTAMASE-RELATED"/>
    <property type="match status" value="1"/>
</dbReference>
<protein>
    <submittedName>
        <fullName evidence="2">Beta-lactamase family protein</fullName>
    </submittedName>
</protein>
<dbReference type="SUPFAM" id="SSF56601">
    <property type="entry name" value="beta-lactamase/transpeptidase-like"/>
    <property type="match status" value="1"/>
</dbReference>
<evidence type="ECO:0000313" key="2">
    <source>
        <dbReference type="EMBL" id="MBY8337310.1"/>
    </source>
</evidence>
<dbReference type="EMBL" id="JAHWXP010000002">
    <property type="protein sequence ID" value="MBY8337310.1"/>
    <property type="molecule type" value="Genomic_DNA"/>
</dbReference>